<accession>A0A2U7NN34</accession>
<reference evidence="1 2" key="1">
    <citation type="submission" date="2017-04" db="EMBL/GenBank/DDBJ databases">
        <title>Isolation of lytic bacteriophages infecting Pseudomonas strains for biocontrol of fish and shrimp spoilage during chilled storage.</title>
        <authorList>
            <person name="Yang Z."/>
            <person name="Tao X."/>
            <person name="Gao L."/>
            <person name="Rao S."/>
        </authorList>
    </citation>
    <scope>NUCLEOTIDE SEQUENCE [LARGE SCALE GENOMIC DNA]</scope>
</reference>
<gene>
    <name evidence="1" type="ORF">PspYZU05_155</name>
</gene>
<sequence>MINLEEFRSQAANLDFQRTNMFSVLFATAPNRKAGNLLNTIGGTVYENLTGEKLAGQDSRFMDGVTQLINIGTEKLIRKSKVSKYLIGAMSSRVVQTLLGEIEVGTYLLDYFNENFNTSGLSIYSVKLPENRLSYEMDKNHNSPNIRITGREYDPLVLSFRMDSGAANYRAMQDWVNAVEDPKTGLRAFPIDVEADIQVSLHARSGLPHTVVILEGCIPISVSAPNLSWEDNNQITTFDVTFAYRLMSTGAIGTQAASEWLESAILKNLQSGSIAGGFSVPNTISRLYGNGRVSNGLNPIGGIITSVNRLI</sequence>
<evidence type="ECO:0000313" key="2">
    <source>
        <dbReference type="Proteomes" id="UP000247773"/>
    </source>
</evidence>
<protein>
    <submittedName>
        <fullName evidence="1">Baseplate tail tube initiator</fullName>
    </submittedName>
</protein>
<proteinExistence type="predicted"/>
<name>A0A2U7NN34_9CAUD</name>
<organism evidence="1 2">
    <name type="scientific">Pseudomonas phage PspYZU05</name>
    <dbReference type="NCBI Taxonomy" id="1983556"/>
    <lineage>
        <taxon>Viruses</taxon>
        <taxon>Duplodnaviria</taxon>
        <taxon>Heunggongvirae</taxon>
        <taxon>Uroviricota</taxon>
        <taxon>Caudoviricetes</taxon>
        <taxon>Pantevenvirales</taxon>
        <taxon>Straboviridae</taxon>
        <taxon>Jiangsuvirus</taxon>
        <taxon>Jiangsuvirus pspyzu05</taxon>
    </lineage>
</organism>
<dbReference type="Proteomes" id="UP000247773">
    <property type="component" value="Genome"/>
</dbReference>
<evidence type="ECO:0000313" key="1">
    <source>
        <dbReference type="EMBL" id="ASD52107.1"/>
    </source>
</evidence>
<dbReference type="EMBL" id="KY971610">
    <property type="protein sequence ID" value="ASD52107.1"/>
    <property type="molecule type" value="Genomic_DNA"/>
</dbReference>
<keyword evidence="2" id="KW-1185">Reference proteome</keyword>